<gene>
    <name evidence="2" type="ORF">HLVA_19490</name>
</gene>
<dbReference type="EMBL" id="AP027059">
    <property type="protein sequence ID" value="BDU51380.1"/>
    <property type="molecule type" value="Genomic_DNA"/>
</dbReference>
<evidence type="ECO:0000256" key="1">
    <source>
        <dbReference type="SAM" id="Coils"/>
    </source>
</evidence>
<name>A0AAU9E0F8_9FUSO</name>
<protein>
    <submittedName>
        <fullName evidence="2">Uncharacterized protein</fullName>
    </submittedName>
</protein>
<dbReference type="Gene3D" id="3.55.50.10">
    <property type="entry name" value="Baseplate protein-like domains"/>
    <property type="match status" value="1"/>
</dbReference>
<evidence type="ECO:0000313" key="3">
    <source>
        <dbReference type="Proteomes" id="UP001321582"/>
    </source>
</evidence>
<sequence length="1616" mass="185827">MSKITDKELLVFSNLANLDWQFVNINKKQKENEEDNNKQSKLLKDLLIPESFVREYDDKKTGKKIGKYIYGYQNGKLDKTQALIEMRKSAGIGMEYLSKLDSVGKFLGEWEVIYGGDKYKIVSEYLTKNMSDYVDIYATSLNEILEKSKSDKDNLDNLEKLKTKIKNQSDANFNKLLKALEENNVEDEKNIKKQLVKDLLNLPSREKVEQLKKSIQILEMTMFIVSNVPGNIMPAFFFSKVGGTEAKFFGSGIKTLLKESLEGASDFSKYFKKFTGELSELMRVRFNNSNKLEKLMILSDILFDKGSYFTFKGIDAGLNALGDYEKNNGKVSDEKNLGEITLTEELDMFDDGFRVFVLKKGEDILIISKNIEDNKSVQSKKALPKNLDYLRIVYNKIKDDNPSSNILLSGLDNGADISFVTGILTERQSKLYYSNPPKNLIDFINFTTEDIKRDYSSTNKIVITGLESYIASELYATLCYSVLEGGTPYLIVLGLDFVLSVISGAIEIFEDIKIRKLYSELLSKEIIDDENSGIKGYITNRLEKSISDGTYNFAPIDYLELYSKTAFDKLEEKKGNTLEYKDNKNLRGHNSNELLKFEMKHLIVDRYYLYKYIKDNKGEYKLKECKYIYEGLIKGERDLKNKKYLKIEIPLKEANSEGYKLYSLLKLIKDLQRRFLHENNLGEVVYIENEKSKIGKLKEIMFVEKNEEQIGKIKGNEYLFLPWLDKQGNIGQELQKGYMASILKSVLLLQIVRTDPAYRGYGEVALIERYGEKDYKIELNFKKLTVEEYLKKMFFRYIIKATSNIRTVIRDMREIYKYNYASKIKDILSKEGLSFLDNYCTIEHINAKKSVIKFEEKKYELNYAYNPLDKIIGGTLEIDATDLEINKEYLQSYLKGLLKYLGINSNKDISELTFFNIYSGKYCTTFISSLSEVDTENKIEEFISKDNFFSSLKELKSNLKKYPLKELIGLKVKKGEATIILGNEKDEKKVKVYNKELGIDNKEKEITLKITTPSKYLLNIERGKPNNDYELYSSLGYKDKYYDIRNMGKNSKVTADGKDISGTYKGKDKEESLVKDKINRDTGCKYYGDNLILIDRNLRYYYGNNLDDYLTISNYMEGYLGIDLIEKPKEKKEDLGKGFMDYQVKIKGIKYVNLLNLEIIKEVNEHTVAEIEGIIAGEDTDEVTRFLNVETQGIEILYGDDNKPIFRGLIYEHSMEIEQNSCKVKIKSYSLSKELEKEKRNRVYHNLGTKYKDVISKLNETYQNKYSFGFNSHIDKQELITELNPVEVQYKESDWDFLKRIVRRENDLIIVDDSKGKNPKTVAGIAIGEFGSSQKTIDNKNLLLSRKLKKGATENSYKLKGYPQIKGEELFSIGNPYNINIDVNTGKQDSLLLIKNRIYKESGVLKSDLVFVRRDEFNIGVVKREESITGLTLKGTIKKVSKQHKAQIEYTEMENEYDESKSYYYPIERMYTGTYFTPEEDTLVEVHFGAEAGEVSIRNVSSKTEDIDNDPDVKVIRTSFGKEVRFDSKSIKITGKDDESYVEITEESVGLTKGEKEIILKDGKIGINNKDSTITMDDKKVNITTGGSAITMKDDKLTLDNGGVGIEIGNGKINLG</sequence>
<dbReference type="RefSeq" id="WP_307904270.1">
    <property type="nucleotide sequence ID" value="NZ_AP027059.1"/>
</dbReference>
<organism evidence="2 3">
    <name type="scientific">Haliovirga abyssi</name>
    <dbReference type="NCBI Taxonomy" id="2996794"/>
    <lineage>
        <taxon>Bacteria</taxon>
        <taxon>Fusobacteriati</taxon>
        <taxon>Fusobacteriota</taxon>
        <taxon>Fusobacteriia</taxon>
        <taxon>Fusobacteriales</taxon>
        <taxon>Haliovirgaceae</taxon>
        <taxon>Haliovirga</taxon>
    </lineage>
</organism>
<dbReference type="KEGG" id="haby:HLVA_19490"/>
<dbReference type="Proteomes" id="UP001321582">
    <property type="component" value="Chromosome"/>
</dbReference>
<feature type="coiled-coil region" evidence="1">
    <location>
        <begin position="141"/>
        <end position="197"/>
    </location>
</feature>
<reference evidence="2 3" key="1">
    <citation type="submission" date="2022-11" db="EMBL/GenBank/DDBJ databases">
        <title>Haliovirga abyssi gen. nov., sp. nov., a mesophilic fermentative bacterium isolated from the Iheya North hydrothermal field and the proposal of Haliovirgaceae fam. nov.</title>
        <authorList>
            <person name="Miyazaki U."/>
            <person name="Tame A."/>
            <person name="Miyazaki J."/>
            <person name="Takai K."/>
            <person name="Sawayama S."/>
            <person name="Kitajima M."/>
            <person name="Okamoto A."/>
            <person name="Nakagawa S."/>
        </authorList>
    </citation>
    <scope>NUCLEOTIDE SEQUENCE [LARGE SCALE GENOMIC DNA]</scope>
    <source>
        <strain evidence="2 3">IC12</strain>
    </source>
</reference>
<proteinExistence type="predicted"/>
<evidence type="ECO:0000313" key="2">
    <source>
        <dbReference type="EMBL" id="BDU51380.1"/>
    </source>
</evidence>
<dbReference type="SUPFAM" id="SSF69279">
    <property type="entry name" value="Phage tail proteins"/>
    <property type="match status" value="1"/>
</dbReference>
<accession>A0AAU9E0F8</accession>
<keyword evidence="3" id="KW-1185">Reference proteome</keyword>
<keyword evidence="1" id="KW-0175">Coiled coil</keyword>